<feature type="active site" description="Proton donor" evidence="9">
    <location>
        <position position="146"/>
    </location>
</feature>
<keyword evidence="4 9" id="KW-0288">FMN</keyword>
<dbReference type="NCBIfam" id="NF008774">
    <property type="entry name" value="PRK11815.1"/>
    <property type="match status" value="1"/>
</dbReference>
<dbReference type="Proteomes" id="UP001432180">
    <property type="component" value="Chromosome"/>
</dbReference>
<keyword evidence="7 9" id="KW-0694">RNA-binding</keyword>
<feature type="binding site" evidence="9">
    <location>
        <begin position="257"/>
        <end position="259"/>
    </location>
    <ligand>
        <name>FMN</name>
        <dbReference type="ChEBI" id="CHEBI:58210"/>
    </ligand>
</feature>
<evidence type="ECO:0000256" key="9">
    <source>
        <dbReference type="HAMAP-Rule" id="MF_02041"/>
    </source>
</evidence>
<dbReference type="InterPro" id="IPR018517">
    <property type="entry name" value="tRNA_hU_synthase_CS"/>
</dbReference>
<keyword evidence="12" id="KW-1185">Reference proteome</keyword>
<evidence type="ECO:0000256" key="7">
    <source>
        <dbReference type="ARBA" id="ARBA00022884"/>
    </source>
</evidence>
<dbReference type="NCBIfam" id="TIGR00742">
    <property type="entry name" value="yjbN"/>
    <property type="match status" value="1"/>
</dbReference>
<dbReference type="Pfam" id="PF01207">
    <property type="entry name" value="Dus"/>
    <property type="match status" value="1"/>
</dbReference>
<evidence type="ECO:0000313" key="12">
    <source>
        <dbReference type="Proteomes" id="UP001432180"/>
    </source>
</evidence>
<feature type="site" description="Interacts with tRNA; defines subfamily-specific binding signature" evidence="9">
    <location>
        <position position="345"/>
    </location>
</feature>
<dbReference type="Gene3D" id="1.20.120.1460">
    <property type="match status" value="1"/>
</dbReference>
<feature type="binding site" evidence="9">
    <location>
        <begin position="279"/>
        <end position="280"/>
    </location>
    <ligand>
        <name>FMN</name>
        <dbReference type="ChEBI" id="CHEBI:58210"/>
    </ligand>
</feature>
<comment type="caution">
    <text evidence="9">Lacks conserved residue(s) required for the propagation of feature annotation.</text>
</comment>
<dbReference type="SUPFAM" id="SSF51395">
    <property type="entry name" value="FMN-linked oxidoreductases"/>
    <property type="match status" value="1"/>
</dbReference>
<evidence type="ECO:0000313" key="11">
    <source>
        <dbReference type="EMBL" id="WPL16613.1"/>
    </source>
</evidence>
<comment type="similarity">
    <text evidence="9">Belongs to the Dus family. DusA subfamily.</text>
</comment>
<protein>
    <recommendedName>
        <fullName evidence="9">tRNA-dihydrouridine(20/20a) synthase</fullName>
        <ecNumber evidence="9">1.3.1.91</ecNumber>
    </recommendedName>
    <alternativeName>
        <fullName evidence="9">U20-specific dihydrouridine synthase</fullName>
        <shortName evidence="9">U20-specific Dus</shortName>
    </alternativeName>
    <alternativeName>
        <fullName evidence="9">tRNA-dihydrouridine synthase A</fullName>
    </alternativeName>
</protein>
<feature type="binding site" evidence="9">
    <location>
        <position position="185"/>
    </location>
    <ligand>
        <name>FMN</name>
        <dbReference type="ChEBI" id="CHEBI:58210"/>
    </ligand>
</feature>
<feature type="site" description="Interacts with tRNA" evidence="9">
    <location>
        <position position="232"/>
    </location>
</feature>
<name>A0ABZ0S6J3_9GAMM</name>
<comment type="catalytic activity">
    <reaction evidence="9">
        <text>5,6-dihydrouridine(20) in tRNA + NAD(+) = uridine(20) in tRNA + NADH + H(+)</text>
        <dbReference type="Rhea" id="RHEA:53340"/>
        <dbReference type="Rhea" id="RHEA-COMP:13533"/>
        <dbReference type="Rhea" id="RHEA-COMP:13534"/>
        <dbReference type="ChEBI" id="CHEBI:15378"/>
        <dbReference type="ChEBI" id="CHEBI:57540"/>
        <dbReference type="ChEBI" id="CHEBI:57945"/>
        <dbReference type="ChEBI" id="CHEBI:65315"/>
        <dbReference type="ChEBI" id="CHEBI:74443"/>
        <dbReference type="EC" id="1.3.1.91"/>
    </reaction>
</comment>
<evidence type="ECO:0000256" key="6">
    <source>
        <dbReference type="ARBA" id="ARBA00022857"/>
    </source>
</evidence>
<dbReference type="EMBL" id="CP121472">
    <property type="protein sequence ID" value="WPL16613.1"/>
    <property type="molecule type" value="Genomic_DNA"/>
</dbReference>
<organism evidence="11 12">
    <name type="scientific">Thiorhodovibrio winogradskyi</name>
    <dbReference type="NCBI Taxonomy" id="77007"/>
    <lineage>
        <taxon>Bacteria</taxon>
        <taxon>Pseudomonadati</taxon>
        <taxon>Pseudomonadota</taxon>
        <taxon>Gammaproteobacteria</taxon>
        <taxon>Chromatiales</taxon>
        <taxon>Chromatiaceae</taxon>
        <taxon>Thiorhodovibrio</taxon>
    </lineage>
</organism>
<keyword evidence="5 9" id="KW-0819">tRNA processing</keyword>
<dbReference type="InterPro" id="IPR013785">
    <property type="entry name" value="Aldolase_TIM"/>
</dbReference>
<dbReference type="Gene3D" id="3.20.20.70">
    <property type="entry name" value="Aldolase class I"/>
    <property type="match status" value="1"/>
</dbReference>
<proteinExistence type="inferred from homology"/>
<keyword evidence="6 9" id="KW-0521">NADP</keyword>
<dbReference type="InterPro" id="IPR035587">
    <property type="entry name" value="DUS-like_FMN-bd"/>
</dbReference>
<dbReference type="PROSITE" id="PS01136">
    <property type="entry name" value="UPF0034"/>
    <property type="match status" value="1"/>
</dbReference>
<dbReference type="CDD" id="cd02801">
    <property type="entry name" value="DUS_like_FMN"/>
    <property type="match status" value="1"/>
</dbReference>
<keyword evidence="3 9" id="KW-0285">Flavoprotein</keyword>
<evidence type="ECO:0000256" key="3">
    <source>
        <dbReference type="ARBA" id="ARBA00022630"/>
    </source>
</evidence>
<dbReference type="EC" id="1.3.1.91" evidence="9"/>
<dbReference type="GO" id="GO:0016491">
    <property type="term" value="F:oxidoreductase activity"/>
    <property type="evidence" value="ECO:0007669"/>
    <property type="project" value="UniProtKB-KW"/>
</dbReference>
<keyword evidence="2 9" id="KW-0820">tRNA-binding</keyword>
<comment type="catalytic activity">
    <reaction evidence="9">
        <text>5,6-dihydrouridine(20a) in tRNA + NAD(+) = uridine(20a) in tRNA + NADH + H(+)</text>
        <dbReference type="Rhea" id="RHEA:53348"/>
        <dbReference type="Rhea" id="RHEA-COMP:13535"/>
        <dbReference type="Rhea" id="RHEA-COMP:13536"/>
        <dbReference type="ChEBI" id="CHEBI:15378"/>
        <dbReference type="ChEBI" id="CHEBI:57540"/>
        <dbReference type="ChEBI" id="CHEBI:57945"/>
        <dbReference type="ChEBI" id="CHEBI:65315"/>
        <dbReference type="ChEBI" id="CHEBI:74443"/>
    </reaction>
</comment>
<feature type="site" description="Interacts with tRNA" evidence="9">
    <location>
        <position position="143"/>
    </location>
</feature>
<feature type="binding site" evidence="9">
    <location>
        <position position="217"/>
    </location>
    <ligand>
        <name>FMN</name>
        <dbReference type="ChEBI" id="CHEBI:58210"/>
    </ligand>
</feature>
<comment type="cofactor">
    <cofactor evidence="1 9">
        <name>FMN</name>
        <dbReference type="ChEBI" id="CHEBI:58210"/>
    </cofactor>
</comment>
<evidence type="ECO:0000256" key="8">
    <source>
        <dbReference type="ARBA" id="ARBA00023002"/>
    </source>
</evidence>
<evidence type="ECO:0000256" key="5">
    <source>
        <dbReference type="ARBA" id="ARBA00022694"/>
    </source>
</evidence>
<keyword evidence="8 9" id="KW-0560">Oxidoreductase</keyword>
<comment type="catalytic activity">
    <reaction evidence="9">
        <text>5,6-dihydrouridine(20) in tRNA + NADP(+) = uridine(20) in tRNA + NADPH + H(+)</text>
        <dbReference type="Rhea" id="RHEA:53336"/>
        <dbReference type="Rhea" id="RHEA-COMP:13533"/>
        <dbReference type="Rhea" id="RHEA-COMP:13534"/>
        <dbReference type="ChEBI" id="CHEBI:15378"/>
        <dbReference type="ChEBI" id="CHEBI:57783"/>
        <dbReference type="ChEBI" id="CHEBI:58349"/>
        <dbReference type="ChEBI" id="CHEBI:65315"/>
        <dbReference type="ChEBI" id="CHEBI:74443"/>
        <dbReference type="EC" id="1.3.1.91"/>
    </reaction>
</comment>
<dbReference type="HAMAP" id="MF_02041">
    <property type="entry name" value="DusA_subfam"/>
    <property type="match status" value="1"/>
</dbReference>
<reference evidence="11 12" key="1">
    <citation type="journal article" date="2023" name="Microorganisms">
        <title>Thiorhodovibrio frisius and Trv. litoralis spp. nov., Two Novel Members from a Clade of Fastidious Purple Sulfur Bacteria That Exhibit Unique Red-Shifted Light-Harvesting Capabilities.</title>
        <authorList>
            <person name="Methner A."/>
            <person name="Kuzyk S.B."/>
            <person name="Petersen J."/>
            <person name="Bauer S."/>
            <person name="Brinkmann H."/>
            <person name="Sichau K."/>
            <person name="Wanner G."/>
            <person name="Wolf J."/>
            <person name="Neumann-Schaal M."/>
            <person name="Henke P."/>
            <person name="Tank M."/>
            <person name="Sproer C."/>
            <person name="Bunk B."/>
            <person name="Overmann J."/>
        </authorList>
    </citation>
    <scope>NUCLEOTIDE SEQUENCE [LARGE SCALE GENOMIC DNA]</scope>
    <source>
        <strain evidence="11 12">DSM 6702</strain>
    </source>
</reference>
<feature type="binding site" evidence="9">
    <location>
        <begin position="63"/>
        <end position="65"/>
    </location>
    <ligand>
        <name>FMN</name>
        <dbReference type="ChEBI" id="CHEBI:58210"/>
    </ligand>
</feature>
<evidence type="ECO:0000259" key="10">
    <source>
        <dbReference type="Pfam" id="PF01207"/>
    </source>
</evidence>
<evidence type="ECO:0000256" key="2">
    <source>
        <dbReference type="ARBA" id="ARBA00022555"/>
    </source>
</evidence>
<dbReference type="PANTHER" id="PTHR42907">
    <property type="entry name" value="FMN-LINKED OXIDOREDUCTASES SUPERFAMILY PROTEIN"/>
    <property type="match status" value="1"/>
</dbReference>
<comment type="function">
    <text evidence="9">Catalyzes the synthesis of 5,6-dihydrouridine (D), a modified base found in the D-loop of most tRNAs, via the reduction of the C5-C6 double bond in target uridines. Specifically modifies U20 and U20a in tRNAs.</text>
</comment>
<dbReference type="PANTHER" id="PTHR42907:SF1">
    <property type="entry name" value="FMN-LINKED OXIDOREDUCTASES SUPERFAMILY PROTEIN"/>
    <property type="match status" value="1"/>
</dbReference>
<evidence type="ECO:0000256" key="1">
    <source>
        <dbReference type="ARBA" id="ARBA00001917"/>
    </source>
</evidence>
<feature type="binding site" evidence="9">
    <location>
        <position position="116"/>
    </location>
    <ligand>
        <name>FMN</name>
        <dbReference type="ChEBI" id="CHEBI:58210"/>
    </ligand>
</feature>
<feature type="site" description="Interacts with tRNA; defines subfamily-specific binding signature" evidence="9">
    <location>
        <position position="348"/>
    </location>
</feature>
<accession>A0ABZ0S6J3</accession>
<gene>
    <name evidence="11" type="primary">dus_1</name>
    <name evidence="9" type="synonym">dusA</name>
    <name evidence="11" type="ORF">Thiowin_01580</name>
</gene>
<sequence>MNDQINHILRIFCNFIDIPLGFDPVAAMAAVMTKIGTPDILASSNPISAPGRAVAPGLLSIAPMLDWTDRHFRFFARLISHHIWLYSEMVTTGALIHGDSARFLRFDPAEHPLALQLGGSDPAELACCARMGAEWGYDEINLNVGCPSDRVQNGRFGACLMAEPDLVAECVAAMKAAVSVPVSVKTRIGIDERDSYEQLADFVARIAAAGCDLLILHARKAWLQGLSPRENREVPPLRYDVAVRLGADFPGLPLVLNGGITTLSQARHWCERLHGVMIGREAYQNPWLLAAADSELFGDHHPVPSRHQVLEGYYPYVERCLSEGVPLNSISRHLLGLFNGCPGARRWRRYLSEQSHRHGAGVEVLRAAAVLVPVDVGQSALHESLS</sequence>
<evidence type="ECO:0000256" key="4">
    <source>
        <dbReference type="ARBA" id="ARBA00022643"/>
    </source>
</evidence>
<comment type="catalytic activity">
    <reaction evidence="9">
        <text>5,6-dihydrouridine(20a) in tRNA + NADP(+) = uridine(20a) in tRNA + NADPH + H(+)</text>
        <dbReference type="Rhea" id="RHEA:53344"/>
        <dbReference type="Rhea" id="RHEA-COMP:13535"/>
        <dbReference type="Rhea" id="RHEA-COMP:13536"/>
        <dbReference type="ChEBI" id="CHEBI:15378"/>
        <dbReference type="ChEBI" id="CHEBI:57783"/>
        <dbReference type="ChEBI" id="CHEBI:58349"/>
        <dbReference type="ChEBI" id="CHEBI:65315"/>
        <dbReference type="ChEBI" id="CHEBI:74443"/>
    </reaction>
</comment>
<dbReference type="InterPro" id="IPR004653">
    <property type="entry name" value="DusA"/>
</dbReference>
<feature type="domain" description="DUS-like FMN-binding" evidence="10">
    <location>
        <begin position="61"/>
        <end position="364"/>
    </location>
</feature>